<proteinExistence type="predicted"/>
<organism evidence="2 3">
    <name type="scientific">Teredinibacter turnerae (strain ATCC 39867 / T7901)</name>
    <dbReference type="NCBI Taxonomy" id="377629"/>
    <lineage>
        <taxon>Bacteria</taxon>
        <taxon>Pseudomonadati</taxon>
        <taxon>Pseudomonadota</taxon>
        <taxon>Gammaproteobacteria</taxon>
        <taxon>Cellvibrionales</taxon>
        <taxon>Cellvibrionaceae</taxon>
        <taxon>Teredinibacter</taxon>
    </lineage>
</organism>
<dbReference type="PANTHER" id="PTHR30437">
    <property type="entry name" value="TRANSCRIPTION ELONGATION FACTOR GREA"/>
    <property type="match status" value="1"/>
</dbReference>
<dbReference type="GO" id="GO:0003746">
    <property type="term" value="F:translation elongation factor activity"/>
    <property type="evidence" value="ECO:0007669"/>
    <property type="project" value="UniProtKB-KW"/>
</dbReference>
<evidence type="ECO:0000313" key="2">
    <source>
        <dbReference type="EMBL" id="ACR12090.1"/>
    </source>
</evidence>
<dbReference type="PANTHER" id="PTHR30437:SF4">
    <property type="entry name" value="TRANSCRIPTION ELONGATION FACTOR GREA"/>
    <property type="match status" value="1"/>
</dbReference>
<dbReference type="Gene3D" id="3.10.50.30">
    <property type="entry name" value="Transcription elongation factor, GreA/GreB, C-terminal domain"/>
    <property type="match status" value="1"/>
</dbReference>
<dbReference type="GO" id="GO:0070063">
    <property type="term" value="F:RNA polymerase binding"/>
    <property type="evidence" value="ECO:0007669"/>
    <property type="project" value="InterPro"/>
</dbReference>
<dbReference type="InterPro" id="IPR001437">
    <property type="entry name" value="Tscrpt_elong_fac_GreA/B_C"/>
</dbReference>
<dbReference type="Proteomes" id="UP000009080">
    <property type="component" value="Chromosome"/>
</dbReference>
<dbReference type="AlphaFoldDB" id="C5BTE2"/>
<reference evidence="2 3" key="1">
    <citation type="journal article" date="2009" name="PLoS ONE">
        <title>The complete genome of Teredinibacter turnerae T7901: an intracellular endosymbiont of marine wood-boring bivalves (shipworms).</title>
        <authorList>
            <person name="Yang J.C."/>
            <person name="Madupu R."/>
            <person name="Durkin A.S."/>
            <person name="Ekborg N.A."/>
            <person name="Pedamallu C.S."/>
            <person name="Hostetler J.B."/>
            <person name="Radune D."/>
            <person name="Toms B.S."/>
            <person name="Henrissat B."/>
            <person name="Coutinho P.M."/>
            <person name="Schwarz S."/>
            <person name="Field L."/>
            <person name="Trindade-Silva A.E."/>
            <person name="Soares C.A.G."/>
            <person name="Elshahawi S."/>
            <person name="Hanora A."/>
            <person name="Schmidt E.W."/>
            <person name="Haygood M.G."/>
            <person name="Posfai J."/>
            <person name="Benner J."/>
            <person name="Madinger C."/>
            <person name="Nove J."/>
            <person name="Anton B."/>
            <person name="Chaudhary K."/>
            <person name="Foster J."/>
            <person name="Holman A."/>
            <person name="Kumar S."/>
            <person name="Lessard P.A."/>
            <person name="Luyten Y.A."/>
            <person name="Slatko B."/>
            <person name="Wood N."/>
            <person name="Wu B."/>
            <person name="Teplitski M."/>
            <person name="Mougous J.D."/>
            <person name="Ward N."/>
            <person name="Eisen J.A."/>
            <person name="Badger J.H."/>
            <person name="Distel D.L."/>
        </authorList>
    </citation>
    <scope>NUCLEOTIDE SEQUENCE [LARGE SCALE GENOMIC DNA]</scope>
    <source>
        <strain evidence="3">ATCC 39867 / T7901</strain>
    </source>
</reference>
<accession>C5BTE2</accession>
<dbReference type="STRING" id="377629.TERTU_1571"/>
<dbReference type="eggNOG" id="COG0782">
    <property type="taxonomic scope" value="Bacteria"/>
</dbReference>
<sequence length="126" mass="14008">MTTRFDTWMTARWRRELEANLSSLPDTDAAELRTRLASATVVDNDDIMGGRVQFGSLVTVFSIDEEEEQSFQIVSSDESLSGRGLLDQRSPLAQALFGAREGEVVRVLLQNGSNCDYEVTHINVPV</sequence>
<dbReference type="InterPro" id="IPR023459">
    <property type="entry name" value="Tscrpt_elong_fac_GreA/B_fam"/>
</dbReference>
<dbReference type="GO" id="GO:0003677">
    <property type="term" value="F:DNA binding"/>
    <property type="evidence" value="ECO:0007669"/>
    <property type="project" value="InterPro"/>
</dbReference>
<dbReference type="EMBL" id="CP001614">
    <property type="protein sequence ID" value="ACR12090.1"/>
    <property type="molecule type" value="Genomic_DNA"/>
</dbReference>
<protein>
    <submittedName>
        <fullName evidence="2">Transcription elongation factor GreA</fullName>
    </submittedName>
</protein>
<dbReference type="GO" id="GO:0006354">
    <property type="term" value="P:DNA-templated transcription elongation"/>
    <property type="evidence" value="ECO:0007669"/>
    <property type="project" value="TreeGrafter"/>
</dbReference>
<dbReference type="OrthoDB" id="8537952at2"/>
<gene>
    <name evidence="2" type="ordered locus">TERTU_1571</name>
</gene>
<dbReference type="GO" id="GO:0032784">
    <property type="term" value="P:regulation of DNA-templated transcription elongation"/>
    <property type="evidence" value="ECO:0007669"/>
    <property type="project" value="InterPro"/>
</dbReference>
<name>C5BTE2_TERTT</name>
<keyword evidence="2" id="KW-0648">Protein biosynthesis</keyword>
<dbReference type="RefSeq" id="WP_015818202.1">
    <property type="nucleotide sequence ID" value="NC_012997.1"/>
</dbReference>
<dbReference type="KEGG" id="ttu:TERTU_1571"/>
<keyword evidence="3" id="KW-1185">Reference proteome</keyword>
<keyword evidence="2" id="KW-0251">Elongation factor</keyword>
<dbReference type="Pfam" id="PF01272">
    <property type="entry name" value="GreA_GreB"/>
    <property type="match status" value="1"/>
</dbReference>
<evidence type="ECO:0000313" key="3">
    <source>
        <dbReference type="Proteomes" id="UP000009080"/>
    </source>
</evidence>
<dbReference type="HOGENOM" id="CLU_1980523_0_0_6"/>
<feature type="domain" description="Transcription elongation factor GreA/GreB C-terminal" evidence="1">
    <location>
        <begin position="50"/>
        <end position="123"/>
    </location>
</feature>
<evidence type="ECO:0000259" key="1">
    <source>
        <dbReference type="Pfam" id="PF01272"/>
    </source>
</evidence>
<dbReference type="SUPFAM" id="SSF54534">
    <property type="entry name" value="FKBP-like"/>
    <property type="match status" value="1"/>
</dbReference>
<dbReference type="InterPro" id="IPR036953">
    <property type="entry name" value="GreA/GreB_C_sf"/>
</dbReference>